<dbReference type="EMBL" id="JANRHJ010000008">
    <property type="protein sequence ID" value="MCR8873912.1"/>
    <property type="molecule type" value="Genomic_DNA"/>
</dbReference>
<dbReference type="AlphaFoldDB" id="A0AAW5N0S0"/>
<dbReference type="Gene3D" id="1.20.120.520">
    <property type="entry name" value="nmb1532 protein domain like"/>
    <property type="match status" value="1"/>
</dbReference>
<keyword evidence="4" id="KW-0408">Iron</keyword>
<dbReference type="GO" id="GO:0005737">
    <property type="term" value="C:cytoplasm"/>
    <property type="evidence" value="ECO:0007669"/>
    <property type="project" value="UniProtKB-SubCell"/>
</dbReference>
<sequence length="243" mass="27961">MEKKQWNENWEVGQIVATDYATARVFAGYGIDFCCHGEVALEKACEQAGVSVAEVLKALDALEPNKEVAGGFAAWPLDLLIDYVLKIHHRYIRRQGPVTLALLEKVEAVHGEAHPELHELHVLFVESLQELEMHLQKEENVLFPYLLELFDASEQGRYIEQMHCGTVANPIRVMRMEHEGEGNRYHRIAELTNGFTAPADGCNSYRLLMQELEDFVRHLYEHIHLENNLIFPMAVELEEKWVR</sequence>
<evidence type="ECO:0000256" key="1">
    <source>
        <dbReference type="ARBA" id="ARBA00004496"/>
    </source>
</evidence>
<organism evidence="6 7">
    <name type="scientific">Phocaeicola barnesiae</name>
    <dbReference type="NCBI Taxonomy" id="376804"/>
    <lineage>
        <taxon>Bacteria</taxon>
        <taxon>Pseudomonadati</taxon>
        <taxon>Bacteroidota</taxon>
        <taxon>Bacteroidia</taxon>
        <taxon>Bacteroidales</taxon>
        <taxon>Bacteroidaceae</taxon>
        <taxon>Phocaeicola</taxon>
    </lineage>
</organism>
<dbReference type="Pfam" id="PF01814">
    <property type="entry name" value="Hemerythrin"/>
    <property type="match status" value="1"/>
</dbReference>
<comment type="subcellular location">
    <subcellularLocation>
        <location evidence="1">Cytoplasm</location>
    </subcellularLocation>
</comment>
<name>A0AAW5N0S0_9BACT</name>
<dbReference type="RefSeq" id="WP_235300510.1">
    <property type="nucleotide sequence ID" value="NZ_CALULB010000004.1"/>
</dbReference>
<reference evidence="6 7" key="1">
    <citation type="submission" date="2022-08" db="EMBL/GenBank/DDBJ databases">
        <authorList>
            <person name="Zeman M."/>
            <person name="Kubasova T."/>
        </authorList>
    </citation>
    <scope>NUCLEOTIDE SEQUENCE [LARGE SCALE GENOMIC DNA]</scope>
    <source>
        <strain evidence="6 7">ET62</strain>
    </source>
</reference>
<dbReference type="GO" id="GO:0046872">
    <property type="term" value="F:metal ion binding"/>
    <property type="evidence" value="ECO:0007669"/>
    <property type="project" value="UniProtKB-KW"/>
</dbReference>
<evidence type="ECO:0000313" key="6">
    <source>
        <dbReference type="EMBL" id="MCR8873912.1"/>
    </source>
</evidence>
<keyword evidence="2" id="KW-0963">Cytoplasm</keyword>
<dbReference type="PANTHER" id="PTHR36438:SF1">
    <property type="entry name" value="IRON-SULFUR CLUSTER REPAIR PROTEIN YTFE"/>
    <property type="match status" value="1"/>
</dbReference>
<dbReference type="InterPro" id="IPR012312">
    <property type="entry name" value="Hemerythrin-like"/>
</dbReference>
<comment type="caution">
    <text evidence="6">The sequence shown here is derived from an EMBL/GenBank/DDBJ whole genome shotgun (WGS) entry which is preliminary data.</text>
</comment>
<dbReference type="Proteomes" id="UP001204579">
    <property type="component" value="Unassembled WGS sequence"/>
</dbReference>
<protein>
    <submittedName>
        <fullName evidence="6">Iron-sulfur cluster repair di-iron protein</fullName>
    </submittedName>
</protein>
<evidence type="ECO:0000256" key="4">
    <source>
        <dbReference type="ARBA" id="ARBA00023004"/>
    </source>
</evidence>
<gene>
    <name evidence="6" type="primary">ric</name>
    <name evidence="6" type="ORF">NW209_07785</name>
</gene>
<proteinExistence type="predicted"/>
<dbReference type="Pfam" id="PF04405">
    <property type="entry name" value="ScdA_N"/>
    <property type="match status" value="1"/>
</dbReference>
<dbReference type="InterPro" id="IPR019903">
    <property type="entry name" value="RIC_family"/>
</dbReference>
<feature type="domain" description="Hemerythrin-like" evidence="5">
    <location>
        <begin position="83"/>
        <end position="234"/>
    </location>
</feature>
<dbReference type="NCBIfam" id="TIGR03652">
    <property type="entry name" value="FeS_repair_RIC"/>
    <property type="match status" value="1"/>
</dbReference>
<dbReference type="PANTHER" id="PTHR36438">
    <property type="entry name" value="IRON-SULFUR CLUSTER REPAIR PROTEIN YTFE"/>
    <property type="match status" value="1"/>
</dbReference>
<keyword evidence="7" id="KW-1185">Reference proteome</keyword>
<evidence type="ECO:0000256" key="2">
    <source>
        <dbReference type="ARBA" id="ARBA00022490"/>
    </source>
</evidence>
<evidence type="ECO:0000259" key="5">
    <source>
        <dbReference type="Pfam" id="PF01814"/>
    </source>
</evidence>
<evidence type="ECO:0000256" key="3">
    <source>
        <dbReference type="ARBA" id="ARBA00022723"/>
    </source>
</evidence>
<accession>A0AAW5N0S0</accession>
<keyword evidence="3" id="KW-0479">Metal-binding</keyword>
<evidence type="ECO:0000313" key="7">
    <source>
        <dbReference type="Proteomes" id="UP001204579"/>
    </source>
</evidence>